<organism evidence="1 2">
    <name type="scientific">candidate division WS6 bacterium GW2011_GWC1_33_20</name>
    <dbReference type="NCBI Taxonomy" id="1619089"/>
    <lineage>
        <taxon>Bacteria</taxon>
        <taxon>Candidatus Dojkabacteria</taxon>
    </lineage>
</organism>
<feature type="non-terminal residue" evidence="1">
    <location>
        <position position="1"/>
    </location>
</feature>
<protein>
    <submittedName>
        <fullName evidence="1">Uncharacterized protein</fullName>
    </submittedName>
</protein>
<dbReference type="AlphaFoldDB" id="A0A0F9ZHC5"/>
<reference evidence="1 2" key="1">
    <citation type="journal article" date="2015" name="Nature">
        <title>rRNA introns, odd ribosomes, and small enigmatic genomes across a large radiation of phyla.</title>
        <authorList>
            <person name="Brown C.T."/>
            <person name="Hug L.A."/>
            <person name="Thomas B.C."/>
            <person name="Sharon I."/>
            <person name="Castelle C.J."/>
            <person name="Singh A."/>
            <person name="Wilkins M.J."/>
            <person name="Williams K.H."/>
            <person name="Banfield J.F."/>
        </authorList>
    </citation>
    <scope>NUCLEOTIDE SEQUENCE [LARGE SCALE GENOMIC DNA]</scope>
</reference>
<accession>A0A0F9ZHC5</accession>
<evidence type="ECO:0000313" key="1">
    <source>
        <dbReference type="EMBL" id="KKP43494.1"/>
    </source>
</evidence>
<proteinExistence type="predicted"/>
<dbReference type="EMBL" id="LBOV01000015">
    <property type="protein sequence ID" value="KKP43494.1"/>
    <property type="molecule type" value="Genomic_DNA"/>
</dbReference>
<evidence type="ECO:0000313" key="2">
    <source>
        <dbReference type="Proteomes" id="UP000034302"/>
    </source>
</evidence>
<comment type="caution">
    <text evidence="1">The sequence shown here is derived from an EMBL/GenBank/DDBJ whole genome shotgun (WGS) entry which is preliminary data.</text>
</comment>
<sequence length="35" mass="4007">ESFYLFDEKLVSNTLQNAGLFEDFANSFLVFGTNE</sequence>
<gene>
    <name evidence="1" type="ORF">UR34_C0015G0010</name>
</gene>
<name>A0A0F9ZHC5_9BACT</name>
<dbReference type="Proteomes" id="UP000034302">
    <property type="component" value="Unassembled WGS sequence"/>
</dbReference>